<dbReference type="RefSeq" id="WP_005000956.1">
    <property type="nucleotide sequence ID" value="NZ_CH672427.1"/>
</dbReference>
<dbReference type="OrthoDB" id="9789727at2"/>
<evidence type="ECO:0000313" key="6">
    <source>
        <dbReference type="EMBL" id="EAR20588.1"/>
    </source>
</evidence>
<gene>
    <name evidence="6" type="ORF">NB231_07312</name>
</gene>
<dbReference type="eggNOG" id="COG0010">
    <property type="taxonomic scope" value="Bacteria"/>
</dbReference>
<feature type="binding site" evidence="4">
    <location>
        <position position="214"/>
    </location>
    <ligand>
        <name>Mn(2+)</name>
        <dbReference type="ChEBI" id="CHEBI:29035"/>
        <label>1</label>
    </ligand>
</feature>
<dbReference type="PANTHER" id="PTHR11358">
    <property type="entry name" value="ARGINASE/AGMATINASE"/>
    <property type="match status" value="1"/>
</dbReference>
<evidence type="ECO:0000313" key="7">
    <source>
        <dbReference type="Proteomes" id="UP000003374"/>
    </source>
</evidence>
<dbReference type="NCBIfam" id="TIGR01230">
    <property type="entry name" value="agmatinase"/>
    <property type="match status" value="1"/>
</dbReference>
<sequence length="306" mass="33844">MAQARYQLLPNRPLDDTDVIVLPVPYEQTVSYKPGTGRGPEAILAATEQLEYYDEDQRWSPFKHMGITVLPPFNKHSAESEGDFQRRLQQGVAALPGRPLLLALGGEHSITPALIQGRMSASGTAVLLDAHADLRREFDGTRFSHACPMHHVREAGHTILMAGVRSLLDEEAIRIDDDPGIRCFMDRELQRPECWRALLAAIAALSGPVWLTIDMDAFNPAVVPGVGTPQPGGLSWYQVLAIIEACLFNPRVSLCGCDLVELVPEPSCVSDMTAAKLSHKLISWWGKSQRLDERPERGSQTEIDYQ</sequence>
<comment type="caution">
    <text evidence="6">The sequence shown here is derived from an EMBL/GenBank/DDBJ whole genome shotgun (WGS) entry which is preliminary data.</text>
</comment>
<feature type="binding site" evidence="4">
    <location>
        <position position="108"/>
    </location>
    <ligand>
        <name>Mn(2+)</name>
        <dbReference type="ChEBI" id="CHEBI:29035"/>
        <label>1</label>
    </ligand>
</feature>
<dbReference type="GO" id="GO:0008783">
    <property type="term" value="F:agmatinase activity"/>
    <property type="evidence" value="ECO:0007669"/>
    <property type="project" value="TreeGrafter"/>
</dbReference>
<evidence type="ECO:0000256" key="3">
    <source>
        <dbReference type="ARBA" id="ARBA00022801"/>
    </source>
</evidence>
<dbReference type="EMBL" id="AAOF01000019">
    <property type="protein sequence ID" value="EAR20588.1"/>
    <property type="molecule type" value="Genomic_DNA"/>
</dbReference>
<dbReference type="PROSITE" id="PS51409">
    <property type="entry name" value="ARGINASE_2"/>
    <property type="match status" value="1"/>
</dbReference>
<dbReference type="Proteomes" id="UP000003374">
    <property type="component" value="Unassembled WGS sequence"/>
</dbReference>
<dbReference type="PIRSF" id="PIRSF036979">
    <property type="entry name" value="Arginase"/>
    <property type="match status" value="1"/>
</dbReference>
<dbReference type="Pfam" id="PF00491">
    <property type="entry name" value="Arginase"/>
    <property type="match status" value="1"/>
</dbReference>
<feature type="binding site" evidence="4">
    <location>
        <position position="133"/>
    </location>
    <ligand>
        <name>Mn(2+)</name>
        <dbReference type="ChEBI" id="CHEBI:29035"/>
        <label>1</label>
    </ligand>
</feature>
<comment type="similarity">
    <text evidence="1">Belongs to the arginase family. Agmatinase subfamily.</text>
</comment>
<feature type="binding site" evidence="4">
    <location>
        <position position="129"/>
    </location>
    <ligand>
        <name>Mn(2+)</name>
        <dbReference type="ChEBI" id="CHEBI:29035"/>
        <label>1</label>
    </ligand>
</feature>
<feature type="binding site" evidence="4">
    <location>
        <position position="131"/>
    </location>
    <ligand>
        <name>Mn(2+)</name>
        <dbReference type="ChEBI" id="CHEBI:29035"/>
        <label>1</label>
    </ligand>
</feature>
<dbReference type="PROSITE" id="PS01053">
    <property type="entry name" value="ARGINASE_1"/>
    <property type="match status" value="1"/>
</dbReference>
<dbReference type="InterPro" id="IPR020855">
    <property type="entry name" value="Ureohydrolase_Mn_BS"/>
</dbReference>
<evidence type="ECO:0000256" key="2">
    <source>
        <dbReference type="ARBA" id="ARBA00022723"/>
    </source>
</evidence>
<dbReference type="InterPro" id="IPR006035">
    <property type="entry name" value="Ureohydrolase"/>
</dbReference>
<protein>
    <submittedName>
        <fullName evidence="6">Arginase</fullName>
    </submittedName>
</protein>
<dbReference type="AlphaFoldDB" id="A4BUM2"/>
<dbReference type="GO" id="GO:0046872">
    <property type="term" value="F:metal ion binding"/>
    <property type="evidence" value="ECO:0007669"/>
    <property type="project" value="UniProtKB-KW"/>
</dbReference>
<dbReference type="InterPro" id="IPR005925">
    <property type="entry name" value="Agmatinase-rel"/>
</dbReference>
<proteinExistence type="inferred from homology"/>
<keyword evidence="3 5" id="KW-0378">Hydrolase</keyword>
<dbReference type="SUPFAM" id="SSF52768">
    <property type="entry name" value="Arginase/deacetylase"/>
    <property type="match status" value="1"/>
</dbReference>
<dbReference type="InterPro" id="IPR023696">
    <property type="entry name" value="Ureohydrolase_dom_sf"/>
</dbReference>
<keyword evidence="7" id="KW-1185">Reference proteome</keyword>
<name>A4BUM2_9GAMM</name>
<reference evidence="6 7" key="1">
    <citation type="submission" date="2006-02" db="EMBL/GenBank/DDBJ databases">
        <authorList>
            <person name="Waterbury J."/>
            <person name="Ferriera S."/>
            <person name="Johnson J."/>
            <person name="Kravitz S."/>
            <person name="Halpern A."/>
            <person name="Remington K."/>
            <person name="Beeson K."/>
            <person name="Tran B."/>
            <person name="Rogers Y.-H."/>
            <person name="Friedman R."/>
            <person name="Venter J.C."/>
        </authorList>
    </citation>
    <scope>NUCLEOTIDE SEQUENCE [LARGE SCALE GENOMIC DNA]</scope>
    <source>
        <strain evidence="6 7">Nb-231</strain>
    </source>
</reference>
<keyword evidence="2 4" id="KW-0479">Metal-binding</keyword>
<dbReference type="PANTHER" id="PTHR11358:SF26">
    <property type="entry name" value="GUANIDINO ACID HYDROLASE, MITOCHONDRIAL"/>
    <property type="match status" value="1"/>
</dbReference>
<dbReference type="STRING" id="314278.NB231_07312"/>
<dbReference type="HOGENOM" id="CLU_039478_0_2_6"/>
<dbReference type="Gene3D" id="3.40.800.10">
    <property type="entry name" value="Ureohydrolase domain"/>
    <property type="match status" value="1"/>
</dbReference>
<evidence type="ECO:0000256" key="5">
    <source>
        <dbReference type="RuleBase" id="RU003684"/>
    </source>
</evidence>
<evidence type="ECO:0000256" key="1">
    <source>
        <dbReference type="ARBA" id="ARBA00009227"/>
    </source>
</evidence>
<organism evidence="6 7">
    <name type="scientific">Nitrococcus mobilis Nb-231</name>
    <dbReference type="NCBI Taxonomy" id="314278"/>
    <lineage>
        <taxon>Bacteria</taxon>
        <taxon>Pseudomonadati</taxon>
        <taxon>Pseudomonadota</taxon>
        <taxon>Gammaproteobacteria</taxon>
        <taxon>Chromatiales</taxon>
        <taxon>Ectothiorhodospiraceae</taxon>
        <taxon>Nitrococcus</taxon>
    </lineage>
</organism>
<accession>A4BUM2</accession>
<dbReference type="CDD" id="cd11593">
    <property type="entry name" value="Agmatinase-like_2"/>
    <property type="match status" value="1"/>
</dbReference>
<comment type="cofactor">
    <cofactor evidence="4">
        <name>Mn(2+)</name>
        <dbReference type="ChEBI" id="CHEBI:29035"/>
    </cofactor>
    <text evidence="4">Binds 2 manganese ions per subunit.</text>
</comment>
<keyword evidence="4" id="KW-0464">Manganese</keyword>
<dbReference type="GO" id="GO:0033389">
    <property type="term" value="P:putrescine biosynthetic process from arginine, via agmatine"/>
    <property type="evidence" value="ECO:0007669"/>
    <property type="project" value="TreeGrafter"/>
</dbReference>
<evidence type="ECO:0000256" key="4">
    <source>
        <dbReference type="PIRSR" id="PIRSR036979-1"/>
    </source>
</evidence>
<feature type="binding site" evidence="4">
    <location>
        <position position="216"/>
    </location>
    <ligand>
        <name>Mn(2+)</name>
        <dbReference type="ChEBI" id="CHEBI:29035"/>
        <label>1</label>
    </ligand>
</feature>